<proteinExistence type="predicted"/>
<evidence type="ECO:0000313" key="3">
    <source>
        <dbReference type="EMBL" id="JAE12860.1"/>
    </source>
</evidence>
<feature type="domain" description="CSC1/OSCA1-like N-terminal transmembrane" evidence="2">
    <location>
        <begin position="6"/>
        <end position="144"/>
    </location>
</feature>
<dbReference type="InterPro" id="IPR032880">
    <property type="entry name" value="CSC1/OSCA1-like_N"/>
</dbReference>
<feature type="transmembrane region" description="Helical" evidence="1">
    <location>
        <begin position="6"/>
        <end position="27"/>
    </location>
</feature>
<name>A0A0A9FII3_ARUDO</name>
<evidence type="ECO:0000259" key="2">
    <source>
        <dbReference type="Pfam" id="PF13967"/>
    </source>
</evidence>
<reference evidence="3" key="1">
    <citation type="submission" date="2014-09" db="EMBL/GenBank/DDBJ databases">
        <authorList>
            <person name="Magalhaes I.L.F."/>
            <person name="Oliveira U."/>
            <person name="Santos F.R."/>
            <person name="Vidigal T.H.D.A."/>
            <person name="Brescovit A.D."/>
            <person name="Santos A.J."/>
        </authorList>
    </citation>
    <scope>NUCLEOTIDE SEQUENCE</scope>
    <source>
        <tissue evidence="3">Shoot tissue taken approximately 20 cm above the soil surface</tissue>
    </source>
</reference>
<keyword evidence="1" id="KW-1133">Transmembrane helix</keyword>
<dbReference type="GO" id="GO:0005227">
    <property type="term" value="F:calcium-activated cation channel activity"/>
    <property type="evidence" value="ECO:0007669"/>
    <property type="project" value="InterPro"/>
</dbReference>
<reference evidence="3" key="2">
    <citation type="journal article" date="2015" name="Data Brief">
        <title>Shoot transcriptome of the giant reed, Arundo donax.</title>
        <authorList>
            <person name="Barrero R.A."/>
            <person name="Guerrero F.D."/>
            <person name="Moolhuijzen P."/>
            <person name="Goolsby J.A."/>
            <person name="Tidwell J."/>
            <person name="Bellgard S.E."/>
            <person name="Bellgard M.I."/>
        </authorList>
    </citation>
    <scope>NUCLEOTIDE SEQUENCE</scope>
    <source>
        <tissue evidence="3">Shoot tissue taken approximately 20 cm above the soil surface</tissue>
    </source>
</reference>
<accession>A0A0A9FII3</accession>
<dbReference type="PANTHER" id="PTHR13018:SF141">
    <property type="entry name" value="OS01G0950900 PROTEIN"/>
    <property type="match status" value="1"/>
</dbReference>
<dbReference type="GO" id="GO:0005886">
    <property type="term" value="C:plasma membrane"/>
    <property type="evidence" value="ECO:0007669"/>
    <property type="project" value="TreeGrafter"/>
</dbReference>
<dbReference type="AlphaFoldDB" id="A0A0A9FII3"/>
<dbReference type="InterPro" id="IPR045122">
    <property type="entry name" value="Csc1-like"/>
</dbReference>
<keyword evidence="1" id="KW-0472">Membrane</keyword>
<dbReference type="PANTHER" id="PTHR13018">
    <property type="entry name" value="PROBABLE MEMBRANE PROTEIN DUF221-RELATED"/>
    <property type="match status" value="1"/>
</dbReference>
<dbReference type="EMBL" id="GBRH01185036">
    <property type="protein sequence ID" value="JAE12860.1"/>
    <property type="molecule type" value="Transcribed_RNA"/>
</dbReference>
<evidence type="ECO:0000256" key="1">
    <source>
        <dbReference type="SAM" id="Phobius"/>
    </source>
</evidence>
<organism evidence="3">
    <name type="scientific">Arundo donax</name>
    <name type="common">Giant reed</name>
    <name type="synonym">Donax arundinaceus</name>
    <dbReference type="NCBI Taxonomy" id="35708"/>
    <lineage>
        <taxon>Eukaryota</taxon>
        <taxon>Viridiplantae</taxon>
        <taxon>Streptophyta</taxon>
        <taxon>Embryophyta</taxon>
        <taxon>Tracheophyta</taxon>
        <taxon>Spermatophyta</taxon>
        <taxon>Magnoliopsida</taxon>
        <taxon>Liliopsida</taxon>
        <taxon>Poales</taxon>
        <taxon>Poaceae</taxon>
        <taxon>PACMAD clade</taxon>
        <taxon>Arundinoideae</taxon>
        <taxon>Arundineae</taxon>
        <taxon>Arundo</taxon>
    </lineage>
</organism>
<sequence>MGAEGLLASAAINLGLALVALSLFSLLKQQPGNVPVYLPRRMAAGDPRGGLLPLGRGRLTPSFRCIGAAFRLSEDDVLRRHGLDALVVVRLFKFGIKCFTVCSVVGVLVLAPTNYTNEGPDHIRRSNSLELFTVTNVARESNRCSWLSWTSVRLSKWLANPLVIV</sequence>
<dbReference type="Pfam" id="PF13967">
    <property type="entry name" value="RSN1_TM"/>
    <property type="match status" value="1"/>
</dbReference>
<keyword evidence="1" id="KW-0812">Transmembrane</keyword>
<protein>
    <recommendedName>
        <fullName evidence="2">CSC1/OSCA1-like N-terminal transmembrane domain-containing protein</fullName>
    </recommendedName>
</protein>